<sequence length="103" mass="12014">MFSLSFHSIQYIKLLECFETSINEIDDDCSRQSEPFLDFVRSIFDDIVNLTCTDYTENSDKCNQLDEPPQKDKSMKRTKSFIMPLMNIWETADRNGVIADDKS</sequence>
<gene>
    <name evidence="1" type="ORF">BLA29_009159</name>
</gene>
<proteinExistence type="predicted"/>
<comment type="caution">
    <text evidence="1">The sequence shown here is derived from an EMBL/GenBank/DDBJ whole genome shotgun (WGS) entry which is preliminary data.</text>
</comment>
<dbReference type="AlphaFoldDB" id="A0A1Y3BFS5"/>
<evidence type="ECO:0000313" key="2">
    <source>
        <dbReference type="Proteomes" id="UP000194236"/>
    </source>
</evidence>
<accession>A0A1Y3BFS5</accession>
<dbReference type="EMBL" id="MUJZ01026806">
    <property type="protein sequence ID" value="OTF78673.1"/>
    <property type="molecule type" value="Genomic_DNA"/>
</dbReference>
<evidence type="ECO:0000313" key="1">
    <source>
        <dbReference type="EMBL" id="OTF78673.1"/>
    </source>
</evidence>
<organism evidence="1 2">
    <name type="scientific">Euroglyphus maynei</name>
    <name type="common">Mayne's house dust mite</name>
    <dbReference type="NCBI Taxonomy" id="6958"/>
    <lineage>
        <taxon>Eukaryota</taxon>
        <taxon>Metazoa</taxon>
        <taxon>Ecdysozoa</taxon>
        <taxon>Arthropoda</taxon>
        <taxon>Chelicerata</taxon>
        <taxon>Arachnida</taxon>
        <taxon>Acari</taxon>
        <taxon>Acariformes</taxon>
        <taxon>Sarcoptiformes</taxon>
        <taxon>Astigmata</taxon>
        <taxon>Psoroptidia</taxon>
        <taxon>Analgoidea</taxon>
        <taxon>Pyroglyphidae</taxon>
        <taxon>Pyroglyphinae</taxon>
        <taxon>Euroglyphus</taxon>
    </lineage>
</organism>
<protein>
    <submittedName>
        <fullName evidence="1">Uncharacterized protein</fullName>
    </submittedName>
</protein>
<dbReference type="Proteomes" id="UP000194236">
    <property type="component" value="Unassembled WGS sequence"/>
</dbReference>
<name>A0A1Y3BFS5_EURMA</name>
<reference evidence="1 2" key="1">
    <citation type="submission" date="2017-03" db="EMBL/GenBank/DDBJ databases">
        <title>Genome Survey of Euroglyphus maynei.</title>
        <authorList>
            <person name="Arlian L.G."/>
            <person name="Morgan M.S."/>
            <person name="Rider S.D."/>
        </authorList>
    </citation>
    <scope>NUCLEOTIDE SEQUENCE [LARGE SCALE GENOMIC DNA]</scope>
    <source>
        <strain evidence="1">Arlian Lab</strain>
        <tissue evidence="1">Whole body</tissue>
    </source>
</reference>
<keyword evidence="2" id="KW-1185">Reference proteome</keyword>
<dbReference type="OrthoDB" id="6499022at2759"/>